<feature type="region of interest" description="Disordered" evidence="7">
    <location>
        <begin position="1775"/>
        <end position="1796"/>
    </location>
</feature>
<feature type="region of interest" description="Disordered" evidence="7">
    <location>
        <begin position="346"/>
        <end position="368"/>
    </location>
</feature>
<evidence type="ECO:0000259" key="10">
    <source>
        <dbReference type="Pfam" id="PF24598"/>
    </source>
</evidence>
<evidence type="ECO:0000313" key="11">
    <source>
        <dbReference type="EMBL" id="KAL2044952.1"/>
    </source>
</evidence>
<evidence type="ECO:0000256" key="5">
    <source>
        <dbReference type="ARBA" id="ARBA00023136"/>
    </source>
</evidence>
<gene>
    <name evidence="11" type="ORF">N7G274_002727</name>
</gene>
<evidence type="ECO:0000313" key="12">
    <source>
        <dbReference type="Proteomes" id="UP001590950"/>
    </source>
</evidence>
<feature type="region of interest" description="Disordered" evidence="7">
    <location>
        <begin position="1"/>
        <end position="25"/>
    </location>
</feature>
<dbReference type="InterPro" id="IPR007249">
    <property type="entry name" value="DOP1_N"/>
</dbReference>
<keyword evidence="4" id="KW-0333">Golgi apparatus</keyword>
<comment type="caution">
    <text evidence="11">The sequence shown here is derived from an EMBL/GenBank/DDBJ whole genome shotgun (WGS) entry which is preliminary data.</text>
</comment>
<dbReference type="EMBL" id="JBEFKJ010000008">
    <property type="protein sequence ID" value="KAL2044952.1"/>
    <property type="molecule type" value="Genomic_DNA"/>
</dbReference>
<dbReference type="Pfam" id="PF24597">
    <property type="entry name" value="TPR_DOP1_M"/>
    <property type="match status" value="1"/>
</dbReference>
<dbReference type="InterPro" id="IPR056457">
    <property type="entry name" value="DOP1_C"/>
</dbReference>
<feature type="compositionally biased region" description="Polar residues" evidence="7">
    <location>
        <begin position="1451"/>
        <end position="1463"/>
    </location>
</feature>
<feature type="domain" description="DOP1-like C-terminal" evidence="10">
    <location>
        <begin position="1356"/>
        <end position="1828"/>
    </location>
</feature>
<evidence type="ECO:0000256" key="3">
    <source>
        <dbReference type="ARBA" id="ARBA00022927"/>
    </source>
</evidence>
<protein>
    <recommendedName>
        <fullName evidence="13">Dopey N-terminal domain-containing protein</fullName>
    </recommendedName>
</protein>
<comment type="similarity">
    <text evidence="6">Belongs to the DOP1 family.</text>
</comment>
<dbReference type="Pfam" id="PF04118">
    <property type="entry name" value="Dopey_N"/>
    <property type="match status" value="1"/>
</dbReference>
<dbReference type="InterPro" id="IPR016024">
    <property type="entry name" value="ARM-type_fold"/>
</dbReference>
<evidence type="ECO:0000259" key="8">
    <source>
        <dbReference type="Pfam" id="PF04118"/>
    </source>
</evidence>
<evidence type="ECO:0000259" key="9">
    <source>
        <dbReference type="Pfam" id="PF24597"/>
    </source>
</evidence>
<feature type="domain" description="DOP1 N-terminal" evidence="8">
    <location>
        <begin position="25"/>
        <end position="340"/>
    </location>
</feature>
<evidence type="ECO:0008006" key="13">
    <source>
        <dbReference type="Google" id="ProtNLM"/>
    </source>
</evidence>
<evidence type="ECO:0000256" key="6">
    <source>
        <dbReference type="ARBA" id="ARBA00046326"/>
    </source>
</evidence>
<comment type="subcellular location">
    <subcellularLocation>
        <location evidence="1">Golgi apparatus membrane</location>
        <topology evidence="1">Peripheral membrane protein</topology>
    </subcellularLocation>
</comment>
<feature type="domain" description="DOP1-like middle TPR" evidence="9">
    <location>
        <begin position="376"/>
        <end position="599"/>
    </location>
</feature>
<dbReference type="SUPFAM" id="SSF48371">
    <property type="entry name" value="ARM repeat"/>
    <property type="match status" value="1"/>
</dbReference>
<name>A0ABR4AGN2_9LECA</name>
<keyword evidence="5" id="KW-0472">Membrane</keyword>
<evidence type="ECO:0000256" key="7">
    <source>
        <dbReference type="SAM" id="MobiDB-lite"/>
    </source>
</evidence>
<organism evidence="11 12">
    <name type="scientific">Stereocaulon virgatum</name>
    <dbReference type="NCBI Taxonomy" id="373712"/>
    <lineage>
        <taxon>Eukaryota</taxon>
        <taxon>Fungi</taxon>
        <taxon>Dikarya</taxon>
        <taxon>Ascomycota</taxon>
        <taxon>Pezizomycotina</taxon>
        <taxon>Lecanoromycetes</taxon>
        <taxon>OSLEUM clade</taxon>
        <taxon>Lecanoromycetidae</taxon>
        <taxon>Lecanorales</taxon>
        <taxon>Lecanorineae</taxon>
        <taxon>Stereocaulaceae</taxon>
        <taxon>Stereocaulon</taxon>
    </lineage>
</organism>
<reference evidence="11 12" key="1">
    <citation type="submission" date="2024-09" db="EMBL/GenBank/DDBJ databases">
        <title>Rethinking Asexuality: The Enigmatic Case of Functional Sexual Genes in Lepraria (Stereocaulaceae).</title>
        <authorList>
            <person name="Doellman M."/>
            <person name="Sun Y."/>
            <person name="Barcenas-Pena A."/>
            <person name="Lumbsch H.T."/>
            <person name="Grewe F."/>
        </authorList>
    </citation>
    <scope>NUCLEOTIDE SEQUENCE [LARGE SCALE GENOMIC DNA]</scope>
    <source>
        <strain evidence="11 12">Mercado 3170</strain>
    </source>
</reference>
<keyword evidence="2" id="KW-0813">Transport</keyword>
<feature type="compositionally biased region" description="Polar residues" evidence="7">
    <location>
        <begin position="349"/>
        <end position="368"/>
    </location>
</feature>
<evidence type="ECO:0000256" key="1">
    <source>
        <dbReference type="ARBA" id="ARBA00004395"/>
    </source>
</evidence>
<accession>A0ABR4AGN2</accession>
<keyword evidence="12" id="KW-1185">Reference proteome</keyword>
<evidence type="ECO:0000256" key="2">
    <source>
        <dbReference type="ARBA" id="ARBA00022448"/>
    </source>
</evidence>
<proteinExistence type="inferred from homology"/>
<dbReference type="InterPro" id="IPR040314">
    <property type="entry name" value="DOP1"/>
</dbReference>
<dbReference type="Proteomes" id="UP001590950">
    <property type="component" value="Unassembled WGS sequence"/>
</dbReference>
<feature type="compositionally biased region" description="Polar residues" evidence="7">
    <location>
        <begin position="1"/>
        <end position="11"/>
    </location>
</feature>
<feature type="region of interest" description="Disordered" evidence="7">
    <location>
        <begin position="1446"/>
        <end position="1469"/>
    </location>
</feature>
<dbReference type="Pfam" id="PF24598">
    <property type="entry name" value="DOP1_C"/>
    <property type="match status" value="1"/>
</dbReference>
<evidence type="ECO:0000256" key="4">
    <source>
        <dbReference type="ARBA" id="ARBA00023034"/>
    </source>
</evidence>
<keyword evidence="3" id="KW-0653">Protein transport</keyword>
<sequence>MLATPPQTLRSESPAGPEEGVNRKDKNYRRYASNVERALSVFDSALQEWADYIAFLGKLLKALQTRPTEATDIPHNALVAKRLAQCLDPMLPSGVHQKTLEVYAYVFSALGKDSLSRDLSLYLPGLSSTLSFASLSVKPALLSLYEKFIVPLNPRILRSALRAIVLALLPGLEEETSDEFERTFVLLNSFRGAVGQGLEKNGGDQYFWQSLFLSTITSSSRRQGALAYLTRELPQLGGPLNLSGKRTSPITLGPEVEAVTSPDPGLLIRCFAAGLNDEQLLIQRGFLDLLVTHLPLHSAVLHQKVSAGDVQLLVAAAASVVARREMSLNRRLWTWFLGPQAPIDADDNGPQSPFSPDPGSTMNPTNGSDNMAQTAYFEEYGLEPLIRSLVDIIADDSLPSPEKARPFRICLSLMDRWEIGGLVVPRIFFPAMQSLWRYQRLAPSKEVFAEILRSASVFFDGIESGLIWGELYRIMIRASKDEQSEGSSETLQPDNADTGDYLKSVRALKTEDRLDLVLFIVTKFNVREEEMLTLHIPLAILALLIIQSRGINSGTLKAFKVASNLLDLIPQRVLDSKRAKKGALFGEDQEILDRIQNFYASLRMGTEEILPPMQDGETGKALLHVTSQIVIQWLRSPFPVEHLERGLSFLDKLIRKVPDLDDGDHEGLMSALMQASAKLAVSEGHRVPFSTVAALVFALEMMSNATSPEAWDSDHRVRQMLPAILTCLWAYTSPSWPRHNVEAVRYLWRIHGTSPDVQLVEGSIATLLFQENGKAYQNVRIEGARRFATVWAHSNSSSSNERRSSVRWPMRTSDAHNTINSEPLLLARPLMLLLDSLSDPKTEVFTFVLSWLQSLSGMQRILEYLVLRLHETLYSARQAFAVDAARNAQECLYYLQTIINLVRYSTANIWTSLASQINSTTLQKDFAVMATSADDENVHVTNQVYLTRVCMEILKVPRQELDSNLSSSTLRQSSVQLLQQMIAGHSATTILEMKVDEPLLETLSWSVEQSDLTLQVPLMDLALAIFRKQSTRKEGLLNAGRRNASRETIRSASQISLSTDKSDKEYVYSEQWAPPQGLLDCLILGISSPNSHSILEHWIHFLDDCLPFYAANAFQTIMPLVDCFSRSIDSVFQGLRASFEGPLAGEPSTGEPITILNALLNGLEQVLARGHDRLIQDEGHTTPLRSPEQIQGFFGNMVSGVFAPEAQKPRSTPANNRLTVLLCFKDAVRVSFGMWSWGDVGLASSSRDAASSASFNYTSLRLRHRTRRILEHLFAAEALECLETLVEFWYRANSVGGMGQSSTVFNLLHTLEGSRPKNTIPALFNAIYSRTNPNVLEPVRKSTLTSELSDVSLATFLTAYTRSMEDDALDEIWTDCMTFLKDVLGNPMPHRQTLPLLLEFTAILGEKIDNTNFGEQRKMRRDIGELFFRLLSATFTVKPLAFPQDLPASANGEQNTHESGSSHTSRKANDPDNVVAIVASILPNISKILVDSDRIAAATITISTQILMATFRWKSFPRNVTASTLEVLKTMSRIPEATKTWRKDVGEAFNDPRFFNTDSIELLQSGWMPVLRQWTIVDKDRLPELLSRLSSPTSAGIMFGVGASSARLEADRKTQLNLRRIAFLMLSADNDTFVVNLSGLQEKLVDLMTATATSSPSSTTRAEVYMVLRALVLKNTAVHLTSFWPIVNTELYDALSSLMSIDRHDTYSVPCVLQAAKLLDVLLTISPDDFQMREWLFITDTIDAVYRPPNWKPVALADGLAESLDTKAGIPHSATVPLGDAQSQPTQQGRKPLLMGSTVKNVPEEKLVDRVLRPFLRQLSINSFESTYRMEAADWRSCCNDLLKDMFDDDTLV</sequence>
<dbReference type="PANTHER" id="PTHR14042">
    <property type="entry name" value="DOPEY-RELATED"/>
    <property type="match status" value="1"/>
</dbReference>
<dbReference type="PANTHER" id="PTHR14042:SF24">
    <property type="entry name" value="PROTEIN DOPEY-1 HOMOLOG"/>
    <property type="match status" value="1"/>
</dbReference>
<dbReference type="InterPro" id="IPR056458">
    <property type="entry name" value="TPR_DOP1_M"/>
</dbReference>